<keyword evidence="5" id="KW-1185">Reference proteome</keyword>
<feature type="compositionally biased region" description="Low complexity" evidence="1">
    <location>
        <begin position="56"/>
        <end position="83"/>
    </location>
</feature>
<protein>
    <submittedName>
        <fullName evidence="4">Zinc ribbon domain-containing protein</fullName>
    </submittedName>
</protein>
<feature type="domain" description="Zinc-ribbon" evidence="3">
    <location>
        <begin position="113"/>
        <end position="134"/>
    </location>
</feature>
<dbReference type="AlphaFoldDB" id="A0A290Z616"/>
<keyword evidence="2" id="KW-0472">Membrane</keyword>
<accession>A0A290Z616</accession>
<dbReference type="Pfam" id="PF13240">
    <property type="entry name" value="Zn_Ribbon_1"/>
    <property type="match status" value="1"/>
</dbReference>
<evidence type="ECO:0000259" key="3">
    <source>
        <dbReference type="Pfam" id="PF13240"/>
    </source>
</evidence>
<evidence type="ECO:0000313" key="5">
    <source>
        <dbReference type="Proteomes" id="UP000218505"/>
    </source>
</evidence>
<feature type="transmembrane region" description="Helical" evidence="2">
    <location>
        <begin position="158"/>
        <end position="178"/>
    </location>
</feature>
<name>A0A290Z616_9PSEU</name>
<keyword evidence="2" id="KW-1133">Transmembrane helix</keyword>
<dbReference type="InterPro" id="IPR026870">
    <property type="entry name" value="Zinc_ribbon_dom"/>
</dbReference>
<evidence type="ECO:0000256" key="1">
    <source>
        <dbReference type="SAM" id="MobiDB-lite"/>
    </source>
</evidence>
<sequence>MLPTDEQPKSPPPEPAAAPTPTAAPPPRPEPTGSAWARFLKAIRWPWWGGRSTSFATTGDTPAPAPTAFRPAAPAPAAERAPGDLGPVLPGLPEARRPEATTPIRDGVVGPLCPNCGTANPPDRRFCRRCATPLHPEQRVRQDARRQRRRWRGDRSRLLRRLAAIAAIAALLIAGYLFSPRAVDLWQDTLDKLATPAPVGPSGTAASAQLPDHPSNLAVDGASNRYWGAPAVGDSIEFAFAEPFRLLALIVHTGAAEDQQQFAAQGRPSSLEVITTAEDGTTRAERVELADKPGPQQWNTGVSDVVRVRLVITGAAGQPPGGHIALGEVEFFRRP</sequence>
<keyword evidence="2" id="KW-0812">Transmembrane</keyword>
<dbReference type="KEGG" id="apre:CNX65_14860"/>
<feature type="region of interest" description="Disordered" evidence="1">
    <location>
        <begin position="1"/>
        <end position="36"/>
    </location>
</feature>
<evidence type="ECO:0000313" key="4">
    <source>
        <dbReference type="EMBL" id="ATE54415.1"/>
    </source>
</evidence>
<dbReference type="EMBL" id="CP023445">
    <property type="protein sequence ID" value="ATE54415.1"/>
    <property type="molecule type" value="Genomic_DNA"/>
</dbReference>
<dbReference type="NCBIfam" id="NF047619">
    <property type="entry name" value="NADase_discoid"/>
    <property type="match status" value="1"/>
</dbReference>
<dbReference type="Proteomes" id="UP000218505">
    <property type="component" value="Chromosome"/>
</dbReference>
<evidence type="ECO:0000256" key="2">
    <source>
        <dbReference type="SAM" id="Phobius"/>
    </source>
</evidence>
<gene>
    <name evidence="4" type="ORF">CNX65_14860</name>
</gene>
<dbReference type="InterPro" id="IPR057561">
    <property type="entry name" value="NADase_transloc"/>
</dbReference>
<feature type="compositionally biased region" description="Pro residues" evidence="1">
    <location>
        <begin position="9"/>
        <end position="30"/>
    </location>
</feature>
<reference evidence="4" key="1">
    <citation type="submission" date="2017-09" db="EMBL/GenBank/DDBJ databases">
        <title>Complete Genome Sequence of ansamitocin-producing Bacterium Actinosynnema pretiosum X47.</title>
        <authorList>
            <person name="Cao G."/>
            <person name="Zong G."/>
            <person name="Zhong C."/>
            <person name="Fu J."/>
        </authorList>
    </citation>
    <scope>NUCLEOTIDE SEQUENCE [LARGE SCALE GENOMIC DNA]</scope>
    <source>
        <strain evidence="4">X47</strain>
    </source>
</reference>
<organism evidence="4 5">
    <name type="scientific">Actinosynnema pretiosum</name>
    <dbReference type="NCBI Taxonomy" id="42197"/>
    <lineage>
        <taxon>Bacteria</taxon>
        <taxon>Bacillati</taxon>
        <taxon>Actinomycetota</taxon>
        <taxon>Actinomycetes</taxon>
        <taxon>Pseudonocardiales</taxon>
        <taxon>Pseudonocardiaceae</taxon>
        <taxon>Actinosynnema</taxon>
    </lineage>
</organism>
<feature type="region of interest" description="Disordered" evidence="1">
    <location>
        <begin position="53"/>
        <end position="83"/>
    </location>
</feature>
<dbReference type="RefSeq" id="WP_096493537.1">
    <property type="nucleotide sequence ID" value="NZ_CP023445.1"/>
</dbReference>
<proteinExistence type="predicted"/>